<evidence type="ECO:0000256" key="6">
    <source>
        <dbReference type="ARBA" id="ARBA00060761"/>
    </source>
</evidence>
<feature type="compositionally biased region" description="Low complexity" evidence="7">
    <location>
        <begin position="76"/>
        <end position="88"/>
    </location>
</feature>
<dbReference type="STRING" id="3827.A0A1S2XZU1"/>
<organism evidence="9 10">
    <name type="scientific">Cicer arietinum</name>
    <name type="common">Chickpea</name>
    <name type="synonym">Garbanzo</name>
    <dbReference type="NCBI Taxonomy" id="3827"/>
    <lineage>
        <taxon>Eukaryota</taxon>
        <taxon>Viridiplantae</taxon>
        <taxon>Streptophyta</taxon>
        <taxon>Embryophyta</taxon>
        <taxon>Tracheophyta</taxon>
        <taxon>Spermatophyta</taxon>
        <taxon>Magnoliopsida</taxon>
        <taxon>eudicotyledons</taxon>
        <taxon>Gunneridae</taxon>
        <taxon>Pentapetalae</taxon>
        <taxon>rosids</taxon>
        <taxon>fabids</taxon>
        <taxon>Fabales</taxon>
        <taxon>Fabaceae</taxon>
        <taxon>Papilionoideae</taxon>
        <taxon>50 kb inversion clade</taxon>
        <taxon>NPAAA clade</taxon>
        <taxon>Hologalegina</taxon>
        <taxon>IRL clade</taxon>
        <taxon>Cicereae</taxon>
        <taxon>Cicer</taxon>
    </lineage>
</organism>
<dbReference type="OrthoDB" id="662136at2759"/>
<reference evidence="10" key="2">
    <citation type="submission" date="2025-08" db="UniProtKB">
        <authorList>
            <consortium name="RefSeq"/>
        </authorList>
    </citation>
    <scope>IDENTIFICATION</scope>
    <source>
        <tissue evidence="10">Etiolated seedlings</tissue>
    </source>
</reference>
<keyword evidence="9" id="KW-1185">Reference proteome</keyword>
<accession>A0A1S2XZU1</accession>
<dbReference type="SUPFAM" id="SSF118290">
    <property type="entry name" value="WRKY DNA-binding domain"/>
    <property type="match status" value="1"/>
</dbReference>
<dbReference type="eggNOG" id="ENOG502QW38">
    <property type="taxonomic scope" value="Eukaryota"/>
</dbReference>
<keyword evidence="3" id="KW-0238">DNA-binding</keyword>
<dbReference type="GO" id="GO:0000976">
    <property type="term" value="F:transcription cis-regulatory region binding"/>
    <property type="evidence" value="ECO:0007669"/>
    <property type="project" value="TreeGrafter"/>
</dbReference>
<evidence type="ECO:0000313" key="9">
    <source>
        <dbReference type="Proteomes" id="UP000087171"/>
    </source>
</evidence>
<dbReference type="FunFam" id="2.20.25.80:FF:000007">
    <property type="entry name" value="WRKY transcription factor 22"/>
    <property type="match status" value="1"/>
</dbReference>
<feature type="compositionally biased region" description="Polar residues" evidence="7">
    <location>
        <begin position="141"/>
        <end position="152"/>
    </location>
</feature>
<dbReference type="PANTHER" id="PTHR32096">
    <property type="entry name" value="WRKY TRANSCRIPTION FACTOR 30-RELATED-RELATED"/>
    <property type="match status" value="1"/>
</dbReference>
<feature type="region of interest" description="Disordered" evidence="7">
    <location>
        <begin position="76"/>
        <end position="117"/>
    </location>
</feature>
<evidence type="ECO:0000256" key="5">
    <source>
        <dbReference type="ARBA" id="ARBA00023242"/>
    </source>
</evidence>
<dbReference type="GeneID" id="101509183"/>
<evidence type="ECO:0000256" key="2">
    <source>
        <dbReference type="ARBA" id="ARBA00023015"/>
    </source>
</evidence>
<feature type="domain" description="WRKY" evidence="8">
    <location>
        <begin position="169"/>
        <end position="235"/>
    </location>
</feature>
<feature type="region of interest" description="Disordered" evidence="7">
    <location>
        <begin position="141"/>
        <end position="164"/>
    </location>
</feature>
<dbReference type="InterPro" id="IPR003657">
    <property type="entry name" value="WRKY_dom"/>
</dbReference>
<dbReference type="PaxDb" id="3827-XP_004496517.1"/>
<evidence type="ECO:0000256" key="7">
    <source>
        <dbReference type="SAM" id="MobiDB-lite"/>
    </source>
</evidence>
<evidence type="ECO:0000256" key="3">
    <source>
        <dbReference type="ARBA" id="ARBA00023125"/>
    </source>
</evidence>
<evidence type="ECO:0000256" key="4">
    <source>
        <dbReference type="ARBA" id="ARBA00023163"/>
    </source>
</evidence>
<feature type="compositionally biased region" description="Polar residues" evidence="7">
    <location>
        <begin position="89"/>
        <end position="116"/>
    </location>
</feature>
<comment type="subcellular location">
    <subcellularLocation>
        <location evidence="1">Nucleus</location>
    </subcellularLocation>
</comment>
<evidence type="ECO:0000313" key="10">
    <source>
        <dbReference type="RefSeq" id="XP_004496517.1"/>
    </source>
</evidence>
<dbReference type="Pfam" id="PF03106">
    <property type="entry name" value="WRKY"/>
    <property type="match status" value="1"/>
</dbReference>
<feature type="compositionally biased region" description="Acidic residues" evidence="7">
    <location>
        <begin position="279"/>
        <end position="298"/>
    </location>
</feature>
<dbReference type="RefSeq" id="XP_004496517.1">
    <property type="nucleotide sequence ID" value="XM_004496460.3"/>
</dbReference>
<feature type="region of interest" description="Disordered" evidence="7">
    <location>
        <begin position="228"/>
        <end position="298"/>
    </location>
</feature>
<reference evidence="9" key="1">
    <citation type="journal article" date="2013" name="Nat. Biotechnol.">
        <title>Draft genome sequence of chickpea (Cicer arietinum) provides a resource for trait improvement.</title>
        <authorList>
            <person name="Varshney R.K."/>
            <person name="Song C."/>
            <person name="Saxena R.K."/>
            <person name="Azam S."/>
            <person name="Yu S."/>
            <person name="Sharpe A.G."/>
            <person name="Cannon S."/>
            <person name="Baek J."/>
            <person name="Rosen B.D."/>
            <person name="Tar'an B."/>
            <person name="Millan T."/>
            <person name="Zhang X."/>
            <person name="Ramsay L.D."/>
            <person name="Iwata A."/>
            <person name="Wang Y."/>
            <person name="Nelson W."/>
            <person name="Farmer A.D."/>
            <person name="Gaur P.M."/>
            <person name="Soderlund C."/>
            <person name="Penmetsa R.V."/>
            <person name="Xu C."/>
            <person name="Bharti A.K."/>
            <person name="He W."/>
            <person name="Winter P."/>
            <person name="Zhao S."/>
            <person name="Hane J.K."/>
            <person name="Carrasquilla-Garcia N."/>
            <person name="Condie J.A."/>
            <person name="Upadhyaya H.D."/>
            <person name="Luo M.C."/>
            <person name="Thudi M."/>
            <person name="Gowda C.L."/>
            <person name="Singh N.P."/>
            <person name="Lichtenzveig J."/>
            <person name="Gali K.K."/>
            <person name="Rubio J."/>
            <person name="Nadarajan N."/>
            <person name="Dolezel J."/>
            <person name="Bansal K.C."/>
            <person name="Xu X."/>
            <person name="Edwards D."/>
            <person name="Zhang G."/>
            <person name="Kahl G."/>
            <person name="Gil J."/>
            <person name="Singh K.B."/>
            <person name="Datta S.K."/>
            <person name="Jackson S.A."/>
            <person name="Wang J."/>
            <person name="Cook D.R."/>
        </authorList>
    </citation>
    <scope>NUCLEOTIDE SEQUENCE [LARGE SCALE GENOMIC DNA]</scope>
    <source>
        <strain evidence="9">cv. CDC Frontier</strain>
    </source>
</reference>
<dbReference type="AlphaFoldDB" id="A0A1S2XZU1"/>
<dbReference type="Gene3D" id="2.20.25.80">
    <property type="entry name" value="WRKY domain"/>
    <property type="match status" value="1"/>
</dbReference>
<gene>
    <name evidence="10" type="primary">LOC101509183</name>
</gene>
<sequence length="298" mass="33496">MDEDWDLFAIVRSCQSPTNTTTKENPFTTTNKTTQSSISSSNFKVELEYEAFSFPNIVQPIANEIQELNQLFTSFNPTTTNTTTTTTSDNGINPNSPNNIARSIGQQQHHLPSTNWPPFVQETQQLQQQKQEFQVLQNNSSIVFPNTQPQTPRSRKRKSQQGKMVCHVTADNLSADLWAWRKYGQKPIKGSPYPRNYYRCSSSKGCTARKQVERSNSEAEMFIVTYTGDHTHPRPTHRNSLAGSTRTKSPAMLLSTSTSSQSNTITSPSSSSSAPYSLVEEEEDMDMEIETDEEADDT</sequence>
<dbReference type="InterPro" id="IPR036576">
    <property type="entry name" value="WRKY_dom_sf"/>
</dbReference>
<feature type="compositionally biased region" description="Polar residues" evidence="7">
    <location>
        <begin position="238"/>
        <end position="248"/>
    </location>
</feature>
<dbReference type="PROSITE" id="PS50811">
    <property type="entry name" value="WRKY"/>
    <property type="match status" value="1"/>
</dbReference>
<keyword evidence="4" id="KW-0804">Transcription</keyword>
<dbReference type="PANTHER" id="PTHR32096:SF80">
    <property type="entry name" value="WRKY TRANSCRIPTION FACTOR 27-RELATED"/>
    <property type="match status" value="1"/>
</dbReference>
<evidence type="ECO:0000259" key="8">
    <source>
        <dbReference type="PROSITE" id="PS50811"/>
    </source>
</evidence>
<protein>
    <submittedName>
        <fullName evidence="10">Probable WRKY transcription factor 27</fullName>
    </submittedName>
</protein>
<name>A0A1S2XZU1_CICAR</name>
<dbReference type="GO" id="GO:0005634">
    <property type="term" value="C:nucleus"/>
    <property type="evidence" value="ECO:0007669"/>
    <property type="project" value="UniProtKB-SubCell"/>
</dbReference>
<keyword evidence="2" id="KW-0805">Transcription regulation</keyword>
<proteinExistence type="inferred from homology"/>
<dbReference type="SMART" id="SM00774">
    <property type="entry name" value="WRKY"/>
    <property type="match status" value="1"/>
</dbReference>
<dbReference type="KEGG" id="cam:101509183"/>
<dbReference type="InterPro" id="IPR044810">
    <property type="entry name" value="WRKY_plant"/>
</dbReference>
<keyword evidence="5" id="KW-0539">Nucleus</keyword>
<dbReference type="GO" id="GO:0003700">
    <property type="term" value="F:DNA-binding transcription factor activity"/>
    <property type="evidence" value="ECO:0007669"/>
    <property type="project" value="InterPro"/>
</dbReference>
<feature type="compositionally biased region" description="Low complexity" evidence="7">
    <location>
        <begin position="255"/>
        <end position="273"/>
    </location>
</feature>
<evidence type="ECO:0000256" key="1">
    <source>
        <dbReference type="ARBA" id="ARBA00004123"/>
    </source>
</evidence>
<comment type="similarity">
    <text evidence="6">Belongs to the WRKY group II-e family.</text>
</comment>
<dbReference type="Proteomes" id="UP000087171">
    <property type="component" value="Chromosome Ca4"/>
</dbReference>